<dbReference type="EMBL" id="CAJVCH010048741">
    <property type="protein sequence ID" value="CAG7717806.1"/>
    <property type="molecule type" value="Genomic_DNA"/>
</dbReference>
<accession>A0A8J2JDY1</accession>
<name>A0A8J2JDY1_9HEXA</name>
<keyword evidence="2" id="KW-1185">Reference proteome</keyword>
<organism evidence="1 2">
    <name type="scientific">Allacma fusca</name>
    <dbReference type="NCBI Taxonomy" id="39272"/>
    <lineage>
        <taxon>Eukaryota</taxon>
        <taxon>Metazoa</taxon>
        <taxon>Ecdysozoa</taxon>
        <taxon>Arthropoda</taxon>
        <taxon>Hexapoda</taxon>
        <taxon>Collembola</taxon>
        <taxon>Symphypleona</taxon>
        <taxon>Sminthuridae</taxon>
        <taxon>Allacma</taxon>
    </lineage>
</organism>
<dbReference type="AlphaFoldDB" id="A0A8J2JDY1"/>
<protein>
    <submittedName>
        <fullName evidence="1">Uncharacterized protein</fullName>
    </submittedName>
</protein>
<proteinExistence type="predicted"/>
<dbReference type="Proteomes" id="UP000708208">
    <property type="component" value="Unassembled WGS sequence"/>
</dbReference>
<evidence type="ECO:0000313" key="1">
    <source>
        <dbReference type="EMBL" id="CAG7717806.1"/>
    </source>
</evidence>
<sequence length="119" mass="13919">MSCIYNMLYANLWNVSHSKIQFKGLKKNGKNGKNGKISFTRLQQLCNSEEKLPEDIFIRFLEDEGIFVGKPIELSPRNRYRLENVSEKPERTHLCHDEENVTQLINSTQFKPAKLDTFQ</sequence>
<dbReference type="OrthoDB" id="2162143at2759"/>
<comment type="caution">
    <text evidence="1">The sequence shown here is derived from an EMBL/GenBank/DDBJ whole genome shotgun (WGS) entry which is preliminary data.</text>
</comment>
<gene>
    <name evidence="1" type="ORF">AFUS01_LOCUS7243</name>
</gene>
<evidence type="ECO:0000313" key="2">
    <source>
        <dbReference type="Proteomes" id="UP000708208"/>
    </source>
</evidence>
<reference evidence="1" key="1">
    <citation type="submission" date="2021-06" db="EMBL/GenBank/DDBJ databases">
        <authorList>
            <person name="Hodson N. C."/>
            <person name="Mongue J. A."/>
            <person name="Jaron S. K."/>
        </authorList>
    </citation>
    <scope>NUCLEOTIDE SEQUENCE</scope>
</reference>